<proteinExistence type="predicted"/>
<dbReference type="OrthoDB" id="7573243at2"/>
<protein>
    <submittedName>
        <fullName evidence="2">Uncharacterized protein</fullName>
    </submittedName>
</protein>
<reference evidence="2 3" key="1">
    <citation type="submission" date="2016-11" db="EMBL/GenBank/DDBJ databases">
        <title>Genome sequence of Sphingomonas jeddahensis G39.</title>
        <authorList>
            <person name="Poehlein A."/>
            <person name="Wuebbeler J.H."/>
            <person name="Steinbuechel A."/>
            <person name="Daniel R."/>
        </authorList>
    </citation>
    <scope>NUCLEOTIDE SEQUENCE [LARGE SCALE GENOMIC DNA]</scope>
    <source>
        <strain evidence="2 3">G39</strain>
    </source>
</reference>
<dbReference type="STRING" id="1915074.SPHI_27010"/>
<name>A0A1V2ER75_9SPHN</name>
<evidence type="ECO:0000313" key="2">
    <source>
        <dbReference type="EMBL" id="ONF95162.1"/>
    </source>
</evidence>
<comment type="caution">
    <text evidence="2">The sequence shown here is derived from an EMBL/GenBank/DDBJ whole genome shotgun (WGS) entry which is preliminary data.</text>
</comment>
<feature type="transmembrane region" description="Helical" evidence="1">
    <location>
        <begin position="38"/>
        <end position="60"/>
    </location>
</feature>
<evidence type="ECO:0000256" key="1">
    <source>
        <dbReference type="SAM" id="Phobius"/>
    </source>
</evidence>
<keyword evidence="1" id="KW-0472">Membrane</keyword>
<dbReference type="EMBL" id="MPSB01000015">
    <property type="protein sequence ID" value="ONF95162.1"/>
    <property type="molecule type" value="Genomic_DNA"/>
</dbReference>
<dbReference type="Proteomes" id="UP000188729">
    <property type="component" value="Unassembled WGS sequence"/>
</dbReference>
<feature type="transmembrane region" description="Helical" evidence="1">
    <location>
        <begin position="6"/>
        <end position="26"/>
    </location>
</feature>
<dbReference type="RefSeq" id="WP_076745461.1">
    <property type="nucleotide sequence ID" value="NZ_MPSB01000015.1"/>
</dbReference>
<keyword evidence="3" id="KW-1185">Reference proteome</keyword>
<keyword evidence="1" id="KW-0812">Transmembrane</keyword>
<evidence type="ECO:0000313" key="3">
    <source>
        <dbReference type="Proteomes" id="UP000188729"/>
    </source>
</evidence>
<organism evidence="2 3">
    <name type="scientific">Sphingomonas jeddahensis</name>
    <dbReference type="NCBI Taxonomy" id="1915074"/>
    <lineage>
        <taxon>Bacteria</taxon>
        <taxon>Pseudomonadati</taxon>
        <taxon>Pseudomonadota</taxon>
        <taxon>Alphaproteobacteria</taxon>
        <taxon>Sphingomonadales</taxon>
        <taxon>Sphingomonadaceae</taxon>
        <taxon>Sphingomonas</taxon>
    </lineage>
</organism>
<keyword evidence="1" id="KW-1133">Transmembrane helix</keyword>
<gene>
    <name evidence="2" type="ORF">SPHI_27010</name>
</gene>
<accession>A0A1V2ER75</accession>
<sequence>MNWQVLIMYAVALVFAVVGVALLLALARPRSAGQVYAFRMIGIMALAGGVVLAMSATAMWQWSVGS</sequence>
<dbReference type="AlphaFoldDB" id="A0A1V2ER75"/>